<evidence type="ECO:0000313" key="7">
    <source>
        <dbReference type="EMBL" id="VDD08310.1"/>
    </source>
</evidence>
<gene>
    <name evidence="7" type="ORF">BRAA08T35488Z</name>
    <name evidence="6" type="ORF">BRAPAZ1V2_A08P38310.2</name>
</gene>
<name>A0A3P6C2F0_BRACM</name>
<protein>
    <recommendedName>
        <fullName evidence="5">CCT domain-containing protein</fullName>
    </recommendedName>
</protein>
<dbReference type="PROSITE" id="PS51017">
    <property type="entry name" value="CCT"/>
    <property type="match status" value="1"/>
</dbReference>
<sequence>MDTQRLPKKEEDDYQPSSTIESINAFSREDRHNYSMDDFDSIFDLNLDGSKCSQELTWDFFKEDEDVEEEEKRLSTDQEGSSSGVWDNNMSTDYEDKELGLKLNLNHQEVINAWSDRPQQPLWTNTSLLRGPANALYSGEVPVMDEGRNTRREASVLRYKEKRQSRLFSKKIRYQVRKLNADKRPRFKACFVPSQLTAFPLHLRHNSFSRKGRFSLAPADLTNMEAENNNNAGSDSDSNSVEESQDYYEPISAVDLDAGNNDDDEEETYLPISGDNFSNGLCNGHCTIPEAVDGVSSISVNGNAEAKSDTEEETETVTTPDSEIRTAFEEDERRRRSPLLVENAARVMEAMRAISFPGTAPDWASDVNEDRWVDQLRRLRSTSQ</sequence>
<organism evidence="7">
    <name type="scientific">Brassica campestris</name>
    <name type="common">Field mustard</name>
    <dbReference type="NCBI Taxonomy" id="3711"/>
    <lineage>
        <taxon>Eukaryota</taxon>
        <taxon>Viridiplantae</taxon>
        <taxon>Streptophyta</taxon>
        <taxon>Embryophyta</taxon>
        <taxon>Tracheophyta</taxon>
        <taxon>Spermatophyta</taxon>
        <taxon>Magnoliopsida</taxon>
        <taxon>eudicotyledons</taxon>
        <taxon>Gunneridae</taxon>
        <taxon>Pentapetalae</taxon>
        <taxon>rosids</taxon>
        <taxon>malvids</taxon>
        <taxon>Brassicales</taxon>
        <taxon>Brassicaceae</taxon>
        <taxon>Brassiceae</taxon>
        <taxon>Brassica</taxon>
    </lineage>
</organism>
<evidence type="ECO:0000256" key="2">
    <source>
        <dbReference type="ARBA" id="ARBA00023242"/>
    </source>
</evidence>
<dbReference type="GO" id="GO:0005634">
    <property type="term" value="C:nucleus"/>
    <property type="evidence" value="ECO:0007669"/>
    <property type="project" value="UniProtKB-SubCell"/>
</dbReference>
<evidence type="ECO:0000256" key="3">
    <source>
        <dbReference type="PROSITE-ProRule" id="PRU00357"/>
    </source>
</evidence>
<comment type="subcellular location">
    <subcellularLocation>
        <location evidence="1 3">Nucleus</location>
    </subcellularLocation>
</comment>
<feature type="domain" description="CCT" evidence="5">
    <location>
        <begin position="152"/>
        <end position="194"/>
    </location>
</feature>
<feature type="region of interest" description="Disordered" evidence="4">
    <location>
        <begin position="225"/>
        <end position="245"/>
    </location>
</feature>
<evidence type="ECO:0000256" key="1">
    <source>
        <dbReference type="ARBA" id="ARBA00004123"/>
    </source>
</evidence>
<feature type="compositionally biased region" description="Basic and acidic residues" evidence="4">
    <location>
        <begin position="1"/>
        <end position="11"/>
    </location>
</feature>
<dbReference type="Pfam" id="PF06910">
    <property type="entry name" value="MEA1"/>
    <property type="match status" value="1"/>
</dbReference>
<feature type="region of interest" description="Disordered" evidence="4">
    <location>
        <begin position="1"/>
        <end position="26"/>
    </location>
</feature>
<keyword evidence="2 3" id="KW-0539">Nucleus</keyword>
<feature type="compositionally biased region" description="Polar residues" evidence="4">
    <location>
        <begin position="15"/>
        <end position="25"/>
    </location>
</feature>
<accession>A0A3P6C2F0</accession>
<dbReference type="AlphaFoldDB" id="A0A3P6C2F0"/>
<dbReference type="EMBL" id="LR031575">
    <property type="protein sequence ID" value="VDD08310.1"/>
    <property type="molecule type" value="Genomic_DNA"/>
</dbReference>
<dbReference type="Gramene" id="A08p38310.2_BraZ1">
    <property type="protein sequence ID" value="A08p38310.2_BraZ1.CDS"/>
    <property type="gene ID" value="A08g38310.2_BraZ1"/>
</dbReference>
<dbReference type="Pfam" id="PF06203">
    <property type="entry name" value="CCT"/>
    <property type="match status" value="1"/>
</dbReference>
<dbReference type="InterPro" id="IPR010402">
    <property type="entry name" value="CCT_domain"/>
</dbReference>
<evidence type="ECO:0000256" key="4">
    <source>
        <dbReference type="SAM" id="MobiDB-lite"/>
    </source>
</evidence>
<dbReference type="Proteomes" id="UP000694005">
    <property type="component" value="Chromosome A08"/>
</dbReference>
<evidence type="ECO:0000259" key="5">
    <source>
        <dbReference type="PROSITE" id="PS51017"/>
    </source>
</evidence>
<dbReference type="PANTHER" id="PTHR37175:SF1">
    <property type="entry name" value="CONSTANS-LIKE PROTEIN-RELATED"/>
    <property type="match status" value="1"/>
</dbReference>
<feature type="region of interest" description="Disordered" evidence="4">
    <location>
        <begin position="69"/>
        <end position="89"/>
    </location>
</feature>
<feature type="compositionally biased region" description="Low complexity" evidence="4">
    <location>
        <begin position="225"/>
        <end position="239"/>
    </location>
</feature>
<dbReference type="EMBL" id="LS974624">
    <property type="protein sequence ID" value="CAG7900165.1"/>
    <property type="molecule type" value="Genomic_DNA"/>
</dbReference>
<evidence type="ECO:0000313" key="6">
    <source>
        <dbReference type="EMBL" id="CAG7900165.1"/>
    </source>
</evidence>
<reference evidence="7" key="1">
    <citation type="submission" date="2018-11" db="EMBL/GenBank/DDBJ databases">
        <authorList>
            <consortium name="Genoscope - CEA"/>
            <person name="William W."/>
        </authorList>
    </citation>
    <scope>NUCLEOTIDE SEQUENCE</scope>
</reference>
<feature type="compositionally biased region" description="Polar residues" evidence="4">
    <location>
        <begin position="77"/>
        <end position="89"/>
    </location>
</feature>
<dbReference type="PANTHER" id="PTHR37175">
    <property type="entry name" value="BNAA08G28800D PROTEIN"/>
    <property type="match status" value="1"/>
</dbReference>
<proteinExistence type="predicted"/>